<keyword evidence="1" id="KW-0472">Membrane</keyword>
<gene>
    <name evidence="2" type="ORF">EBT44_00620</name>
</gene>
<protein>
    <submittedName>
        <fullName evidence="2">Uncharacterized protein</fullName>
    </submittedName>
</protein>
<feature type="transmembrane region" description="Helical" evidence="1">
    <location>
        <begin position="60"/>
        <end position="80"/>
    </location>
</feature>
<feature type="transmembrane region" description="Helical" evidence="1">
    <location>
        <begin position="33"/>
        <end position="54"/>
    </location>
</feature>
<dbReference type="AlphaFoldDB" id="A0A965GC13"/>
<feature type="transmembrane region" description="Helical" evidence="1">
    <location>
        <begin position="6"/>
        <end position="26"/>
    </location>
</feature>
<sequence length="98" mass="11220">MEDLARMVAIIVTFPLLISPLVFLALRFTNRRWVMLLSIPLTLISAIFGVLLLLSEIGVVGRAFGLWGILFALASSRIIWRKILEMRREKTDRPHESE</sequence>
<reference evidence="2" key="1">
    <citation type="submission" date="2018-10" db="EMBL/GenBank/DDBJ databases">
        <title>Iterative Subtractive Binning of Freshwater Chronoseries Metagenomes Recovers Nearly Complete Genomes from over Four Hundred Novel Species.</title>
        <authorList>
            <person name="Rodriguez-R L.M."/>
            <person name="Tsementzi D."/>
            <person name="Luo C."/>
            <person name="Konstantinidis K.T."/>
        </authorList>
    </citation>
    <scope>NUCLEOTIDE SEQUENCE</scope>
    <source>
        <strain evidence="2">WB5_2A_028</strain>
    </source>
</reference>
<dbReference type="EMBL" id="RFXN01000003">
    <property type="protein sequence ID" value="NBR93363.1"/>
    <property type="molecule type" value="Genomic_DNA"/>
</dbReference>
<comment type="caution">
    <text evidence="2">The sequence shown here is derived from an EMBL/GenBank/DDBJ whole genome shotgun (WGS) entry which is preliminary data.</text>
</comment>
<name>A0A965GC13_9PROT</name>
<evidence type="ECO:0000256" key="1">
    <source>
        <dbReference type="SAM" id="Phobius"/>
    </source>
</evidence>
<keyword evidence="1" id="KW-1133">Transmembrane helix</keyword>
<accession>A0A965GC13</accession>
<proteinExistence type="predicted"/>
<dbReference type="Proteomes" id="UP000740727">
    <property type="component" value="Unassembled WGS sequence"/>
</dbReference>
<keyword evidence="1" id="KW-0812">Transmembrane</keyword>
<evidence type="ECO:0000313" key="2">
    <source>
        <dbReference type="EMBL" id="NBR93363.1"/>
    </source>
</evidence>
<organism evidence="2 3">
    <name type="scientific">Candidatus Fonsibacter lacus</name>
    <dbReference type="NCBI Taxonomy" id="2576439"/>
    <lineage>
        <taxon>Bacteria</taxon>
        <taxon>Pseudomonadati</taxon>
        <taxon>Pseudomonadota</taxon>
        <taxon>Alphaproteobacteria</taxon>
        <taxon>Candidatus Pelagibacterales</taxon>
        <taxon>Candidatus Pelagibacterales incertae sedis</taxon>
        <taxon>Candidatus Fonsibacter</taxon>
    </lineage>
</organism>
<evidence type="ECO:0000313" key="3">
    <source>
        <dbReference type="Proteomes" id="UP000740727"/>
    </source>
</evidence>